<protein>
    <submittedName>
        <fullName evidence="9">Probable peptide/nitrate transporter At3g43790</fullName>
    </submittedName>
</protein>
<dbReference type="GO" id="GO:0016020">
    <property type="term" value="C:membrane"/>
    <property type="evidence" value="ECO:0007669"/>
    <property type="project" value="UniProtKB-SubCell"/>
</dbReference>
<feature type="transmembrane region" description="Helical" evidence="6">
    <location>
        <begin position="269"/>
        <end position="290"/>
    </location>
</feature>
<accession>A0A9J7L5F5</accession>
<dbReference type="Gene3D" id="1.20.1250.20">
    <property type="entry name" value="MFS general substrate transporter like domains"/>
    <property type="match status" value="1"/>
</dbReference>
<dbReference type="SUPFAM" id="SSF103473">
    <property type="entry name" value="MFS general substrate transporter"/>
    <property type="match status" value="1"/>
</dbReference>
<keyword evidence="4 6" id="KW-1133">Transmembrane helix</keyword>
<feature type="transmembrane region" description="Helical" evidence="6">
    <location>
        <begin position="80"/>
        <end position="105"/>
    </location>
</feature>
<sequence>MPSFPAKQLSVVGGILFSYYFASSVISPFIPFLTHDFFPYLKANEIGYYSGFLASAYFIGSFFGSSMWGKLSDILGRRPILMCGIMGSISSSVFFGFSMSFAWAVSARFLWGFLDGNLGVAKTYLFEATDEVYHAFTFSLVGASSGLGRIVGPIVGGFLSCPAVRIPGFDVFIFRKFPYLLPCLAGVCLSSINLLASCFFLKETRIREEEDLDSEHGNEAISRQKITQAEDKSSLWCCRPCCKKICRQQTRQGSNKSVPIRKLLRDRRILLSCVLYSLLGFSAILDNVLLPLLLVSSHEEGGFNFDTSKISLVLTGSAIFQIVSQIVVFPNLARIYSTRPCFELQSSCP</sequence>
<evidence type="ECO:0000313" key="9">
    <source>
        <dbReference type="RefSeq" id="XP_035675569.1"/>
    </source>
</evidence>
<keyword evidence="2" id="KW-0813">Transport</keyword>
<feature type="transmembrane region" description="Helical" evidence="6">
    <location>
        <begin position="12"/>
        <end position="34"/>
    </location>
</feature>
<name>A0A9J7L5F5_BRAFL</name>
<reference evidence="9" key="3">
    <citation type="submission" date="2025-08" db="UniProtKB">
        <authorList>
            <consortium name="RefSeq"/>
        </authorList>
    </citation>
    <scope>IDENTIFICATION</scope>
</reference>
<dbReference type="InterPro" id="IPR020846">
    <property type="entry name" value="MFS_dom"/>
</dbReference>
<keyword evidence="3 6" id="KW-0812">Transmembrane</keyword>
<gene>
    <name evidence="9" type="primary">LOC118415239</name>
</gene>
<keyword evidence="5 6" id="KW-0472">Membrane</keyword>
<dbReference type="PANTHER" id="PTHR23504:SF15">
    <property type="entry name" value="MAJOR FACILITATOR SUPERFAMILY (MFS) PROFILE DOMAIN-CONTAINING PROTEIN"/>
    <property type="match status" value="1"/>
</dbReference>
<feature type="transmembrane region" description="Helical" evidence="6">
    <location>
        <begin position="310"/>
        <end position="329"/>
    </location>
</feature>
<reference evidence="9" key="1">
    <citation type="journal article" date="2016" name="Genome Biol. Evol.">
        <title>Conserved non-coding elements in the most distant genera of cephalochordates: the Goldilocks principle.</title>
        <authorList>
            <person name="Yue J.X."/>
            <person name="Kozmikova I."/>
            <person name="Ono H."/>
            <person name="Nossa C.W."/>
            <person name="Kozmik Z."/>
            <person name="Putnam N.H."/>
            <person name="Yu J.K."/>
            <person name="Holland L.Z."/>
        </authorList>
    </citation>
    <scope>NUCLEOTIDE SEQUENCE</scope>
</reference>
<evidence type="ECO:0000256" key="5">
    <source>
        <dbReference type="ARBA" id="ARBA00023136"/>
    </source>
</evidence>
<dbReference type="OrthoDB" id="440553at2759"/>
<proteinExistence type="predicted"/>
<feature type="transmembrane region" description="Helical" evidence="6">
    <location>
        <begin position="46"/>
        <end position="68"/>
    </location>
</feature>
<organism evidence="8 9">
    <name type="scientific">Branchiostoma floridae</name>
    <name type="common">Florida lancelet</name>
    <name type="synonym">Amphioxus</name>
    <dbReference type="NCBI Taxonomy" id="7739"/>
    <lineage>
        <taxon>Eukaryota</taxon>
        <taxon>Metazoa</taxon>
        <taxon>Chordata</taxon>
        <taxon>Cephalochordata</taxon>
        <taxon>Leptocardii</taxon>
        <taxon>Amphioxiformes</taxon>
        <taxon>Branchiostomatidae</taxon>
        <taxon>Branchiostoma</taxon>
    </lineage>
</organism>
<evidence type="ECO:0000259" key="7">
    <source>
        <dbReference type="PROSITE" id="PS50850"/>
    </source>
</evidence>
<evidence type="ECO:0000313" key="8">
    <source>
        <dbReference type="Proteomes" id="UP000001554"/>
    </source>
</evidence>
<dbReference type="OMA" id="RTEHHAL"/>
<dbReference type="Pfam" id="PF07690">
    <property type="entry name" value="MFS_1"/>
    <property type="match status" value="1"/>
</dbReference>
<dbReference type="PANTHER" id="PTHR23504">
    <property type="entry name" value="MAJOR FACILITATOR SUPERFAMILY DOMAIN-CONTAINING PROTEIN 10"/>
    <property type="match status" value="1"/>
</dbReference>
<dbReference type="InterPro" id="IPR011701">
    <property type="entry name" value="MFS"/>
</dbReference>
<evidence type="ECO:0000256" key="2">
    <source>
        <dbReference type="ARBA" id="ARBA00022448"/>
    </source>
</evidence>
<dbReference type="AlphaFoldDB" id="A0A9J7L5F5"/>
<dbReference type="KEGG" id="bfo:118415239"/>
<dbReference type="GeneID" id="118415239"/>
<comment type="subcellular location">
    <subcellularLocation>
        <location evidence="1">Membrane</location>
        <topology evidence="1">Multi-pass membrane protein</topology>
    </subcellularLocation>
</comment>
<evidence type="ECO:0000256" key="1">
    <source>
        <dbReference type="ARBA" id="ARBA00004141"/>
    </source>
</evidence>
<feature type="transmembrane region" description="Helical" evidence="6">
    <location>
        <begin position="179"/>
        <end position="201"/>
    </location>
</feature>
<reference evidence="8" key="2">
    <citation type="journal article" date="2020" name="Nat. Ecol. Evol.">
        <title>Deeply conserved synteny resolves early events in vertebrate evolution.</title>
        <authorList>
            <person name="Simakov O."/>
            <person name="Marletaz F."/>
            <person name="Yue J.X."/>
            <person name="O'Connell B."/>
            <person name="Jenkins J."/>
            <person name="Brandt A."/>
            <person name="Calef R."/>
            <person name="Tung C.H."/>
            <person name="Huang T.K."/>
            <person name="Schmutz J."/>
            <person name="Satoh N."/>
            <person name="Yu J.K."/>
            <person name="Putnam N.H."/>
            <person name="Green R.E."/>
            <person name="Rokhsar D.S."/>
        </authorList>
    </citation>
    <scope>NUCLEOTIDE SEQUENCE [LARGE SCALE GENOMIC DNA]</scope>
    <source>
        <strain evidence="8">S238N-H82</strain>
    </source>
</reference>
<dbReference type="Proteomes" id="UP000001554">
    <property type="component" value="Chromosome 5"/>
</dbReference>
<dbReference type="GO" id="GO:0022857">
    <property type="term" value="F:transmembrane transporter activity"/>
    <property type="evidence" value="ECO:0007669"/>
    <property type="project" value="InterPro"/>
</dbReference>
<evidence type="ECO:0000256" key="3">
    <source>
        <dbReference type="ARBA" id="ARBA00022692"/>
    </source>
</evidence>
<evidence type="ECO:0000256" key="6">
    <source>
        <dbReference type="SAM" id="Phobius"/>
    </source>
</evidence>
<evidence type="ECO:0000256" key="4">
    <source>
        <dbReference type="ARBA" id="ARBA00022989"/>
    </source>
</evidence>
<dbReference type="RefSeq" id="XP_035675569.1">
    <property type="nucleotide sequence ID" value="XM_035819676.1"/>
</dbReference>
<feature type="domain" description="Major facilitator superfamily (MFS) profile" evidence="7">
    <location>
        <begin position="8"/>
        <end position="349"/>
    </location>
</feature>
<dbReference type="InterPro" id="IPR036259">
    <property type="entry name" value="MFS_trans_sf"/>
</dbReference>
<dbReference type="PROSITE" id="PS50850">
    <property type="entry name" value="MFS"/>
    <property type="match status" value="1"/>
</dbReference>
<keyword evidence="8" id="KW-1185">Reference proteome</keyword>